<comment type="caution">
    <text evidence="2">The sequence shown here is derived from an EMBL/GenBank/DDBJ whole genome shotgun (WGS) entry which is preliminary data.</text>
</comment>
<evidence type="ECO:0000313" key="2">
    <source>
        <dbReference type="EMBL" id="MDN3204739.1"/>
    </source>
</evidence>
<accession>A0ABT7YDZ4</accession>
<evidence type="ECO:0000259" key="1">
    <source>
        <dbReference type="Pfam" id="PF00534"/>
    </source>
</evidence>
<keyword evidence="2" id="KW-0328">Glycosyltransferase</keyword>
<reference evidence="2" key="1">
    <citation type="submission" date="2023-06" db="EMBL/GenBank/DDBJ databases">
        <title>Robiginitalea aurantiacus sp. nov. and Algoriphagus sediminis sp. nov., isolated from coastal sediment.</title>
        <authorList>
            <person name="Zhou Z.Y."/>
            <person name="An J."/>
            <person name="Jia Y.W."/>
            <person name="Du Z.J."/>
        </authorList>
    </citation>
    <scope>NUCLEOTIDE SEQUENCE</scope>
    <source>
        <strain evidence="2">C2-7</strain>
    </source>
</reference>
<dbReference type="Pfam" id="PF00534">
    <property type="entry name" value="Glycos_transf_1"/>
    <property type="match status" value="1"/>
</dbReference>
<dbReference type="SUPFAM" id="SSF53756">
    <property type="entry name" value="UDP-Glycosyltransferase/glycogen phosphorylase"/>
    <property type="match status" value="1"/>
</dbReference>
<dbReference type="EMBL" id="JAUEPH010000004">
    <property type="protein sequence ID" value="MDN3204739.1"/>
    <property type="molecule type" value="Genomic_DNA"/>
</dbReference>
<evidence type="ECO:0000313" key="3">
    <source>
        <dbReference type="Proteomes" id="UP001171916"/>
    </source>
</evidence>
<gene>
    <name evidence="2" type="ORF">QVH07_11295</name>
</gene>
<name>A0ABT7YDZ4_9BACT</name>
<dbReference type="Proteomes" id="UP001171916">
    <property type="component" value="Unassembled WGS sequence"/>
</dbReference>
<keyword evidence="2" id="KW-0808">Transferase</keyword>
<dbReference type="InterPro" id="IPR001296">
    <property type="entry name" value="Glyco_trans_1"/>
</dbReference>
<dbReference type="Gene3D" id="3.40.50.2000">
    <property type="entry name" value="Glycogen Phosphorylase B"/>
    <property type="match status" value="1"/>
</dbReference>
<feature type="domain" description="Glycosyl transferase family 1" evidence="1">
    <location>
        <begin position="192"/>
        <end position="348"/>
    </location>
</feature>
<protein>
    <submittedName>
        <fullName evidence="2">Glycosyltransferase</fullName>
        <ecNumber evidence="2">2.4.-.-</ecNumber>
    </submittedName>
</protein>
<dbReference type="EC" id="2.4.-.-" evidence="2"/>
<keyword evidence="3" id="KW-1185">Reference proteome</keyword>
<proteinExistence type="predicted"/>
<dbReference type="RefSeq" id="WP_290000446.1">
    <property type="nucleotide sequence ID" value="NZ_JAUEPH010000004.1"/>
</dbReference>
<dbReference type="PANTHER" id="PTHR12526:SF630">
    <property type="entry name" value="GLYCOSYLTRANSFERASE"/>
    <property type="match status" value="1"/>
</dbReference>
<dbReference type="PANTHER" id="PTHR12526">
    <property type="entry name" value="GLYCOSYLTRANSFERASE"/>
    <property type="match status" value="1"/>
</dbReference>
<dbReference type="GO" id="GO:0016757">
    <property type="term" value="F:glycosyltransferase activity"/>
    <property type="evidence" value="ECO:0007669"/>
    <property type="project" value="UniProtKB-KW"/>
</dbReference>
<organism evidence="2 3">
    <name type="scientific">Algoriphagus sediminis</name>
    <dbReference type="NCBI Taxonomy" id="3057113"/>
    <lineage>
        <taxon>Bacteria</taxon>
        <taxon>Pseudomonadati</taxon>
        <taxon>Bacteroidota</taxon>
        <taxon>Cytophagia</taxon>
        <taxon>Cytophagales</taxon>
        <taxon>Cyclobacteriaceae</taxon>
        <taxon>Algoriphagus</taxon>
    </lineage>
</organism>
<sequence length="378" mass="42726">MKFLIVGHVVHKEVGDQVFAYGPYVKEMNVWGRYVEEIGIVAPFEKTSKPNPIDLSFQHAGIKPFPVSSFDTISASGKIKTILTLPGIILNTMKAMRWADHIHLRCPGNMGLVGCVAQVFFPSKVKTAKYAGNWDKGSYRPKSYQIQQSILGNTSLSKKMTALVYGNWPNESQNIKPFFTASYSEKEKESIQPRNIELGKEINLLFVGTLDSGKQPQISVEVCKKLREKRINARLDLYGEGNLSDQLKKVIENENLQSFIKLHGNRPSDEIKMAYKNSHFLIFISKSEGWPKAVAEAMFWACLPITTRVSCVPQMLGNGERGELVNEDVNEIFERLENLIENPSIYKEKAAKAMGWSRDYTLEKFESEIKKLLLNPAD</sequence>
<dbReference type="CDD" id="cd03801">
    <property type="entry name" value="GT4_PimA-like"/>
    <property type="match status" value="1"/>
</dbReference>